<proteinExistence type="predicted"/>
<reference evidence="3" key="1">
    <citation type="submission" date="2017-06" db="EMBL/GenBank/DDBJ databases">
        <authorList>
            <person name="Varghese N."/>
            <person name="Submissions S."/>
        </authorList>
    </citation>
    <scope>NUCLEOTIDE SEQUENCE [LARGE SCALE GENOMIC DNA]</scope>
    <source>
        <strain evidence="3">DSM 15668</strain>
    </source>
</reference>
<sequence>MKVRMVKFFIMKLILKVILFFTAVTVSAYGKGCPKIGDVEKQLLLTFRKPIKVKAVYPIGIDGFCRVITQEGNFFIDEKARYLIQGLIFKLPDRKIDKEFMNFLEKSVSFEAGEGKRYVYVIVDPECEACRKSSKKMKLFFENGIKLKFILAPFSSKEAEEKAIKFICSHGNIKNFMEGNYRGKVCTSGKLKVWSTMDKLKARGLTSTPVFITENGNVYFGENSVKEVIKEYEKKEGAKPQN</sequence>
<keyword evidence="3" id="KW-1185">Reference proteome</keyword>
<feature type="domain" description="Disulphide bond isomerase DsbC/G N-terminal" evidence="1">
    <location>
        <begin position="38"/>
        <end position="92"/>
    </location>
</feature>
<dbReference type="InterPro" id="IPR009094">
    <property type="entry name" value="DiS-bond_isomerase_DsbC/G_N_sf"/>
</dbReference>
<dbReference type="Gene3D" id="3.10.450.70">
    <property type="entry name" value="Disulphide bond isomerase, DsbC/G, N-terminal"/>
    <property type="match status" value="1"/>
</dbReference>
<dbReference type="InterPro" id="IPR018950">
    <property type="entry name" value="DiS-bond_isomerase_DsbC/G_N"/>
</dbReference>
<dbReference type="OrthoDB" id="12976at2"/>
<dbReference type="SUPFAM" id="SSF52833">
    <property type="entry name" value="Thioredoxin-like"/>
    <property type="match status" value="1"/>
</dbReference>
<dbReference type="EMBL" id="FZOB01000007">
    <property type="protein sequence ID" value="SNR80124.1"/>
    <property type="molecule type" value="Genomic_DNA"/>
</dbReference>
<evidence type="ECO:0000259" key="1">
    <source>
        <dbReference type="Pfam" id="PF10411"/>
    </source>
</evidence>
<dbReference type="InterPro" id="IPR036249">
    <property type="entry name" value="Thioredoxin-like_sf"/>
</dbReference>
<name>A0A238ZBN8_9BACT</name>
<evidence type="ECO:0000313" key="2">
    <source>
        <dbReference type="EMBL" id="SNR80124.1"/>
    </source>
</evidence>
<dbReference type="PANTHER" id="PTHR35272:SF3">
    <property type="entry name" value="THIOL:DISULFIDE INTERCHANGE PROTEIN DSBC"/>
    <property type="match status" value="1"/>
</dbReference>
<dbReference type="Proteomes" id="UP000198405">
    <property type="component" value="Unassembled WGS sequence"/>
</dbReference>
<gene>
    <name evidence="2" type="ORF">SAMN06265340_10760</name>
</gene>
<protein>
    <submittedName>
        <fullName evidence="2">Thiol:disulfide interchange protein DsbC</fullName>
    </submittedName>
</protein>
<evidence type="ECO:0000313" key="3">
    <source>
        <dbReference type="Proteomes" id="UP000198405"/>
    </source>
</evidence>
<dbReference type="GO" id="GO:0042597">
    <property type="term" value="C:periplasmic space"/>
    <property type="evidence" value="ECO:0007669"/>
    <property type="project" value="InterPro"/>
</dbReference>
<dbReference type="InterPro" id="IPR051470">
    <property type="entry name" value="Thiol:disulfide_interchange"/>
</dbReference>
<dbReference type="SUPFAM" id="SSF54423">
    <property type="entry name" value="DsbC/DsbG N-terminal domain-like"/>
    <property type="match status" value="1"/>
</dbReference>
<dbReference type="PANTHER" id="PTHR35272">
    <property type="entry name" value="THIOL:DISULFIDE INTERCHANGE PROTEIN DSBC-RELATED"/>
    <property type="match status" value="1"/>
</dbReference>
<dbReference type="AlphaFoldDB" id="A0A238ZBN8"/>
<dbReference type="Pfam" id="PF10411">
    <property type="entry name" value="DsbC_N"/>
    <property type="match status" value="1"/>
</dbReference>
<accession>A0A238ZBN8</accession>
<organism evidence="2 3">
    <name type="scientific">Desulfurobacterium atlanticum</name>
    <dbReference type="NCBI Taxonomy" id="240169"/>
    <lineage>
        <taxon>Bacteria</taxon>
        <taxon>Pseudomonadati</taxon>
        <taxon>Aquificota</taxon>
        <taxon>Aquificia</taxon>
        <taxon>Desulfurobacteriales</taxon>
        <taxon>Desulfurobacteriaceae</taxon>
        <taxon>Desulfurobacterium</taxon>
    </lineage>
</organism>
<dbReference type="Gene3D" id="3.40.30.10">
    <property type="entry name" value="Glutaredoxin"/>
    <property type="match status" value="1"/>
</dbReference>